<keyword evidence="6" id="KW-0158">Chromosome</keyword>
<accession>A0A397TJR1</accession>
<evidence type="ECO:0000313" key="18">
    <source>
        <dbReference type="Proteomes" id="UP000265703"/>
    </source>
</evidence>
<evidence type="ECO:0000256" key="9">
    <source>
        <dbReference type="ARBA" id="ARBA00022701"/>
    </source>
</evidence>
<evidence type="ECO:0000256" key="14">
    <source>
        <dbReference type="ARBA" id="ARBA00023306"/>
    </source>
</evidence>
<dbReference type="GO" id="GO:0044732">
    <property type="term" value="C:mitotic spindle pole body"/>
    <property type="evidence" value="ECO:0007669"/>
    <property type="project" value="TreeGrafter"/>
</dbReference>
<evidence type="ECO:0000256" key="4">
    <source>
        <dbReference type="ARBA" id="ARBA00010731"/>
    </source>
</evidence>
<evidence type="ECO:0000256" key="12">
    <source>
        <dbReference type="ARBA" id="ARBA00023212"/>
    </source>
</evidence>
<keyword evidence="15" id="KW-0137">Centromere</keyword>
<comment type="subcellular location">
    <subcellularLocation>
        <location evidence="3">Chromosome</location>
        <location evidence="3">Centromere</location>
        <location evidence="3">Kinetochore</location>
    </subcellularLocation>
    <subcellularLocation>
        <location evidence="2">Cytoplasm</location>
        <location evidence="2">Cytoskeleton</location>
        <location evidence="2">Spindle</location>
    </subcellularLocation>
    <subcellularLocation>
        <location evidence="1">Nucleus</location>
    </subcellularLocation>
</comment>
<proteinExistence type="inferred from homology"/>
<dbReference type="Pfam" id="PF08655">
    <property type="entry name" value="DASH_Ask1"/>
    <property type="match status" value="1"/>
</dbReference>
<evidence type="ECO:0000256" key="16">
    <source>
        <dbReference type="SAM" id="MobiDB-lite"/>
    </source>
</evidence>
<dbReference type="PANTHER" id="PTHR28200:SF1">
    <property type="entry name" value="DASH COMPLEX SUBUNIT ASK1"/>
    <property type="match status" value="1"/>
</dbReference>
<evidence type="ECO:0000256" key="1">
    <source>
        <dbReference type="ARBA" id="ARBA00004123"/>
    </source>
</evidence>
<dbReference type="GO" id="GO:0008608">
    <property type="term" value="P:attachment of spindle microtubules to kinetochore"/>
    <property type="evidence" value="ECO:0007669"/>
    <property type="project" value="InterPro"/>
</dbReference>
<evidence type="ECO:0000256" key="8">
    <source>
        <dbReference type="ARBA" id="ARBA00022618"/>
    </source>
</evidence>
<evidence type="ECO:0000256" key="15">
    <source>
        <dbReference type="ARBA" id="ARBA00023328"/>
    </source>
</evidence>
<dbReference type="OrthoDB" id="5573898at2759"/>
<evidence type="ECO:0000313" key="17">
    <source>
        <dbReference type="EMBL" id="RIA98453.1"/>
    </source>
</evidence>
<keyword evidence="7" id="KW-0963">Cytoplasm</keyword>
<dbReference type="GO" id="GO:0051301">
    <property type="term" value="P:cell division"/>
    <property type="evidence" value="ECO:0007669"/>
    <property type="project" value="UniProtKB-KW"/>
</dbReference>
<evidence type="ECO:0000256" key="5">
    <source>
        <dbReference type="ARBA" id="ARBA00014520"/>
    </source>
</evidence>
<evidence type="ECO:0000256" key="13">
    <source>
        <dbReference type="ARBA" id="ARBA00023242"/>
    </source>
</evidence>
<keyword evidence="18" id="KW-1185">Reference proteome</keyword>
<evidence type="ECO:0000256" key="10">
    <source>
        <dbReference type="ARBA" id="ARBA00022776"/>
    </source>
</evidence>
<feature type="region of interest" description="Disordered" evidence="16">
    <location>
        <begin position="358"/>
        <end position="384"/>
    </location>
</feature>
<protein>
    <recommendedName>
        <fullName evidence="5">DASH complex subunit ASK1</fullName>
    </recommendedName>
</protein>
<organism evidence="17 18">
    <name type="scientific">Glomus cerebriforme</name>
    <dbReference type="NCBI Taxonomy" id="658196"/>
    <lineage>
        <taxon>Eukaryota</taxon>
        <taxon>Fungi</taxon>
        <taxon>Fungi incertae sedis</taxon>
        <taxon>Mucoromycota</taxon>
        <taxon>Glomeromycotina</taxon>
        <taxon>Glomeromycetes</taxon>
        <taxon>Glomerales</taxon>
        <taxon>Glomeraceae</taxon>
        <taxon>Glomus</taxon>
    </lineage>
</organism>
<gene>
    <name evidence="17" type="ORF">C1645_749915</name>
</gene>
<evidence type="ECO:0000256" key="11">
    <source>
        <dbReference type="ARBA" id="ARBA00022838"/>
    </source>
</evidence>
<evidence type="ECO:0000256" key="2">
    <source>
        <dbReference type="ARBA" id="ARBA00004186"/>
    </source>
</evidence>
<keyword evidence="9" id="KW-0493">Microtubule</keyword>
<dbReference type="PANTHER" id="PTHR28200">
    <property type="entry name" value="DASH COMPLEX SUBUNIT ASK1"/>
    <property type="match status" value="1"/>
</dbReference>
<comment type="caution">
    <text evidence="17">The sequence shown here is derived from an EMBL/GenBank/DDBJ whole genome shotgun (WGS) entry which is preliminary data.</text>
</comment>
<dbReference type="GO" id="GO:0042729">
    <property type="term" value="C:DASH complex"/>
    <property type="evidence" value="ECO:0007669"/>
    <property type="project" value="InterPro"/>
</dbReference>
<evidence type="ECO:0000256" key="3">
    <source>
        <dbReference type="ARBA" id="ARBA00004629"/>
    </source>
</evidence>
<dbReference type="EMBL" id="QKYT01000015">
    <property type="protein sequence ID" value="RIA98453.1"/>
    <property type="molecule type" value="Genomic_DNA"/>
</dbReference>
<keyword evidence="10" id="KW-0498">Mitosis</keyword>
<comment type="similarity">
    <text evidence="4">Belongs to the DASH complex ASK1 family.</text>
</comment>
<keyword evidence="13" id="KW-0539">Nucleus</keyword>
<keyword evidence="11" id="KW-0995">Kinetochore</keyword>
<name>A0A397TJR1_9GLOM</name>
<dbReference type="InterPro" id="IPR013964">
    <property type="entry name" value="DASH_Ask1"/>
</dbReference>
<reference evidence="17 18" key="1">
    <citation type="submission" date="2018-06" db="EMBL/GenBank/DDBJ databases">
        <title>Comparative genomics reveals the genomic features of Rhizophagus irregularis, R. cerebriforme, R. diaphanum and Gigaspora rosea, and their symbiotic lifestyle signature.</title>
        <authorList>
            <person name="Morin E."/>
            <person name="San Clemente H."/>
            <person name="Chen E.C.H."/>
            <person name="De La Providencia I."/>
            <person name="Hainaut M."/>
            <person name="Kuo A."/>
            <person name="Kohler A."/>
            <person name="Murat C."/>
            <person name="Tang N."/>
            <person name="Roy S."/>
            <person name="Loubradou J."/>
            <person name="Henrissat B."/>
            <person name="Grigoriev I.V."/>
            <person name="Corradi N."/>
            <person name="Roux C."/>
            <person name="Martin F.M."/>
        </authorList>
    </citation>
    <scope>NUCLEOTIDE SEQUENCE [LARGE SCALE GENOMIC DNA]</scope>
    <source>
        <strain evidence="17 18">DAOM 227022</strain>
    </source>
</reference>
<keyword evidence="12" id="KW-0206">Cytoskeleton</keyword>
<dbReference type="AlphaFoldDB" id="A0A397TJR1"/>
<dbReference type="STRING" id="658196.A0A397TJR1"/>
<keyword evidence="14" id="KW-0131">Cell cycle</keyword>
<dbReference type="GO" id="GO:0072686">
    <property type="term" value="C:mitotic spindle"/>
    <property type="evidence" value="ECO:0007669"/>
    <property type="project" value="InterPro"/>
</dbReference>
<evidence type="ECO:0000256" key="6">
    <source>
        <dbReference type="ARBA" id="ARBA00022454"/>
    </source>
</evidence>
<dbReference type="Proteomes" id="UP000265703">
    <property type="component" value="Unassembled WGS sequence"/>
</dbReference>
<sequence>MFASVNDLTARLEKLEQNITLTLQEIDHNFSACQYKVTTRVLPQITRFACVSEDIWENSKLWWSFFESLDLTANDTISATSSEDYINLKKRLVINEASSFKSETSKAATNSNPSKYIFKSLDSTADDTISAVDYINLKKKLVVETSSSESGTSKAATNSTLNNPLKYNSLTSTPLQEPQYVHKMLQSPYWGGKKIEVKKSSNEDTLSTTSIVLPSLDSDYDFAGISPPVTIQFSVAPSKLLKTPAKEAAKLIVDELVSCLSPDITTPSNSNKNEFNSKTNTISSLFSDINHRYQIYSPGYKMDRVHVNYIGEKLSAKRNDTFYRVKPTSLAQPRSLGSFAVGDNMQQVRSLFTSNCVDDDESEDDTMNSPCPAGPVVKNESIVE</sequence>
<dbReference type="GO" id="GO:0005874">
    <property type="term" value="C:microtubule"/>
    <property type="evidence" value="ECO:0007669"/>
    <property type="project" value="UniProtKB-KW"/>
</dbReference>
<evidence type="ECO:0000256" key="7">
    <source>
        <dbReference type="ARBA" id="ARBA00022490"/>
    </source>
</evidence>
<keyword evidence="8" id="KW-0132">Cell division</keyword>